<proteinExistence type="predicted"/>
<evidence type="ECO:0000313" key="1">
    <source>
        <dbReference type="EMBL" id="REH52249.1"/>
    </source>
</evidence>
<comment type="caution">
    <text evidence="1">The sequence shown here is derived from an EMBL/GenBank/DDBJ whole genome shotgun (WGS) entry which is preliminary data.</text>
</comment>
<dbReference type="Proteomes" id="UP000256269">
    <property type="component" value="Unassembled WGS sequence"/>
</dbReference>
<organism evidence="1 2">
    <name type="scientific">Kutzneria buriramensis</name>
    <dbReference type="NCBI Taxonomy" id="1045776"/>
    <lineage>
        <taxon>Bacteria</taxon>
        <taxon>Bacillati</taxon>
        <taxon>Actinomycetota</taxon>
        <taxon>Actinomycetes</taxon>
        <taxon>Pseudonocardiales</taxon>
        <taxon>Pseudonocardiaceae</taxon>
        <taxon>Kutzneria</taxon>
    </lineage>
</organism>
<reference evidence="1 2" key="1">
    <citation type="submission" date="2018-08" db="EMBL/GenBank/DDBJ databases">
        <title>Genomic Encyclopedia of Archaeal and Bacterial Type Strains, Phase II (KMG-II): from individual species to whole genera.</title>
        <authorList>
            <person name="Goeker M."/>
        </authorList>
    </citation>
    <scope>NUCLEOTIDE SEQUENCE [LARGE SCALE GENOMIC DNA]</scope>
    <source>
        <strain evidence="1 2">DSM 45791</strain>
    </source>
</reference>
<evidence type="ECO:0000313" key="2">
    <source>
        <dbReference type="Proteomes" id="UP000256269"/>
    </source>
</evidence>
<dbReference type="OrthoDB" id="3688108at2"/>
<keyword evidence="2" id="KW-1185">Reference proteome</keyword>
<sequence>MSEVVLRIDAEPAQQARLTTVLFQDLRATGLVKVAKAREEAPADAKAGAGADVAELIINGVFSAGTVTAVTKIVVAYLERTKARSVTWIDGKKKVVFTGIARDDQKALAEALAGAEEDGTPES</sequence>
<accession>A0A3E0I0K8</accession>
<protein>
    <submittedName>
        <fullName evidence="1">Uncharacterized protein</fullName>
    </submittedName>
</protein>
<name>A0A3E0I0K8_9PSEU</name>
<dbReference type="EMBL" id="QUNO01000003">
    <property type="protein sequence ID" value="REH52249.1"/>
    <property type="molecule type" value="Genomic_DNA"/>
</dbReference>
<dbReference type="AlphaFoldDB" id="A0A3E0I0K8"/>
<gene>
    <name evidence="1" type="ORF">BCF44_103701</name>
</gene>
<dbReference type="RefSeq" id="WP_116174212.1">
    <property type="nucleotide sequence ID" value="NZ_CP144375.1"/>
</dbReference>